<keyword evidence="3" id="KW-1185">Reference proteome</keyword>
<sequence>MNSLPSAVPWDKGSNDFCCETPYRLPERKGSLTLSTSHPAQTGPVTRRWVLGQGNESRSSERSLAPHIESRRGKRTADVEREDDDPPITQTRVRACRIPQATPSRQGVNHCTPLRNPVECSTRMASVDLQRHDFISLKVGPSGWITE</sequence>
<comment type="caution">
    <text evidence="2">The sequence shown here is derived from an EMBL/GenBank/DDBJ whole genome shotgun (WGS) entry which is preliminary data.</text>
</comment>
<evidence type="ECO:0000313" key="2">
    <source>
        <dbReference type="EMBL" id="KAK0497661.1"/>
    </source>
</evidence>
<evidence type="ECO:0000256" key="1">
    <source>
        <dbReference type="SAM" id="MobiDB-lite"/>
    </source>
</evidence>
<dbReference type="Proteomes" id="UP001175228">
    <property type="component" value="Unassembled WGS sequence"/>
</dbReference>
<accession>A0AA39Q976</accession>
<feature type="region of interest" description="Disordered" evidence="1">
    <location>
        <begin position="28"/>
        <end position="91"/>
    </location>
</feature>
<name>A0AA39Q976_9AGAR</name>
<protein>
    <submittedName>
        <fullName evidence="2">Uncharacterized protein</fullName>
    </submittedName>
</protein>
<dbReference type="EMBL" id="JAUEPU010000012">
    <property type="protein sequence ID" value="KAK0497661.1"/>
    <property type="molecule type" value="Genomic_DNA"/>
</dbReference>
<proteinExistence type="predicted"/>
<evidence type="ECO:0000313" key="3">
    <source>
        <dbReference type="Proteomes" id="UP001175228"/>
    </source>
</evidence>
<gene>
    <name evidence="2" type="ORF">EDD18DRAFT_1351430</name>
</gene>
<dbReference type="AlphaFoldDB" id="A0AA39Q976"/>
<reference evidence="2" key="1">
    <citation type="submission" date="2023-06" db="EMBL/GenBank/DDBJ databases">
        <authorList>
            <consortium name="Lawrence Berkeley National Laboratory"/>
            <person name="Ahrendt S."/>
            <person name="Sahu N."/>
            <person name="Indic B."/>
            <person name="Wong-Bajracharya J."/>
            <person name="Merenyi Z."/>
            <person name="Ke H.-M."/>
            <person name="Monk M."/>
            <person name="Kocsube S."/>
            <person name="Drula E."/>
            <person name="Lipzen A."/>
            <person name="Balint B."/>
            <person name="Henrissat B."/>
            <person name="Andreopoulos B."/>
            <person name="Martin F.M."/>
            <person name="Harder C.B."/>
            <person name="Rigling D."/>
            <person name="Ford K.L."/>
            <person name="Foster G.D."/>
            <person name="Pangilinan J."/>
            <person name="Papanicolaou A."/>
            <person name="Barry K."/>
            <person name="LaButti K."/>
            <person name="Viragh M."/>
            <person name="Koriabine M."/>
            <person name="Yan M."/>
            <person name="Riley R."/>
            <person name="Champramary S."/>
            <person name="Plett K.L."/>
            <person name="Tsai I.J."/>
            <person name="Slot J."/>
            <person name="Sipos G."/>
            <person name="Plett J."/>
            <person name="Nagy L.G."/>
            <person name="Grigoriev I.V."/>
        </authorList>
    </citation>
    <scope>NUCLEOTIDE SEQUENCE</scope>
    <source>
        <strain evidence="2">HWK02</strain>
    </source>
</reference>
<feature type="compositionally biased region" description="Polar residues" evidence="1">
    <location>
        <begin position="32"/>
        <end position="44"/>
    </location>
</feature>
<organism evidence="2 3">
    <name type="scientific">Armillaria luteobubalina</name>
    <dbReference type="NCBI Taxonomy" id="153913"/>
    <lineage>
        <taxon>Eukaryota</taxon>
        <taxon>Fungi</taxon>
        <taxon>Dikarya</taxon>
        <taxon>Basidiomycota</taxon>
        <taxon>Agaricomycotina</taxon>
        <taxon>Agaricomycetes</taxon>
        <taxon>Agaricomycetidae</taxon>
        <taxon>Agaricales</taxon>
        <taxon>Marasmiineae</taxon>
        <taxon>Physalacriaceae</taxon>
        <taxon>Armillaria</taxon>
    </lineage>
</organism>
<feature type="compositionally biased region" description="Basic and acidic residues" evidence="1">
    <location>
        <begin position="68"/>
        <end position="79"/>
    </location>
</feature>